<reference evidence="10" key="1">
    <citation type="submission" date="2019-04" db="EMBL/GenBank/DDBJ databases">
        <authorList>
            <person name="Alioto T."/>
            <person name="Alioto T."/>
        </authorList>
    </citation>
    <scope>NUCLEOTIDE SEQUENCE [LARGE SCALE GENOMIC DNA]</scope>
</reference>
<dbReference type="InterPro" id="IPR055423">
    <property type="entry name" value="Ig_TMEM132_5th"/>
</dbReference>
<dbReference type="Pfam" id="PF23487">
    <property type="entry name" value="Ig_TMEM132_6th"/>
    <property type="match status" value="1"/>
</dbReference>
<feature type="domain" description="Transmembrane protein TMEM132 sixth" evidence="9">
    <location>
        <begin position="230"/>
        <end position="345"/>
    </location>
</feature>
<evidence type="ECO:0000256" key="6">
    <source>
        <dbReference type="SAM" id="MobiDB-lite"/>
    </source>
</evidence>
<dbReference type="InterPro" id="IPR055424">
    <property type="entry name" value="Ig_TMEM132_6th"/>
</dbReference>
<dbReference type="InterPro" id="IPR026307">
    <property type="entry name" value="TMEM132"/>
</dbReference>
<feature type="region of interest" description="Disordered" evidence="6">
    <location>
        <begin position="113"/>
        <end position="133"/>
    </location>
</feature>
<gene>
    <name evidence="10" type="ORF">MONAX_5E009481</name>
</gene>
<evidence type="ECO:0000256" key="5">
    <source>
        <dbReference type="ARBA" id="ARBA00023136"/>
    </source>
</evidence>
<evidence type="ECO:0000259" key="8">
    <source>
        <dbReference type="Pfam" id="PF23486"/>
    </source>
</evidence>
<keyword evidence="3" id="KW-0812">Transmembrane</keyword>
<dbReference type="EMBL" id="CABDUW010000647">
    <property type="protein sequence ID" value="VTJ72882.1"/>
    <property type="molecule type" value="Genomic_DNA"/>
</dbReference>
<evidence type="ECO:0000259" key="9">
    <source>
        <dbReference type="Pfam" id="PF23487"/>
    </source>
</evidence>
<feature type="domain" description="Transmembrane protein family 132 fourth" evidence="7">
    <location>
        <begin position="2"/>
        <end position="91"/>
    </location>
</feature>
<dbReference type="Pfam" id="PF23486">
    <property type="entry name" value="Ig_TMEM132_5th"/>
    <property type="match status" value="1"/>
</dbReference>
<comment type="similarity">
    <text evidence="2">Belongs to the TMEM132 family.</text>
</comment>
<feature type="non-terminal residue" evidence="10">
    <location>
        <position position="1"/>
    </location>
</feature>
<feature type="domain" description="Transmembrane protein TMEM132 fifth" evidence="8">
    <location>
        <begin position="94"/>
        <end position="228"/>
    </location>
</feature>
<sequence length="415" mass="45803">DTEGLNTAILTRKPVSVPVKVLGVQEDGSVVDVSEAVECRSADEDIVKVSNNCDSIFVNGKEIKSKVDKIVNFTHQHFISLVEVTVWAPRLPLQVEISDTELSQIKGWRIPVASNRRPTRESKDEEDEEKKGQGCSLQYQHALVRILTQFVTESSDLGQLTYMLGPNLQFDITDLGTEFMKVEEPRVAQLQDARTLVGREPGITTVQVLSPLSDSILAEKTVIVLDDRITIVELGVQLVAGLSLSLQPHSVDRRVILSTMAAQDVLQAPQQEAIVSSWILFSGGSVTPLDIYDPKDFSITVSSLDEMVVSVQRNLQSQWPVVVAEGEGQGPLIKLEMMISEPCQKTKRKSVLAVGKGSIKVRFAPSIEEEHQGGSNDIEGVNREYKDHLSNSIEWEGIQERAVQEWLQRTGPTGA</sequence>
<evidence type="ECO:0000256" key="4">
    <source>
        <dbReference type="ARBA" id="ARBA00022989"/>
    </source>
</evidence>
<dbReference type="PANTHER" id="PTHR13388:SF12">
    <property type="entry name" value="TRANSMEMBRANE PROTEIN 132B"/>
    <property type="match status" value="1"/>
</dbReference>
<protein>
    <submittedName>
        <fullName evidence="10">Uncharacterized protein</fullName>
    </submittedName>
</protein>
<proteinExistence type="inferred from homology"/>
<evidence type="ECO:0000256" key="3">
    <source>
        <dbReference type="ARBA" id="ARBA00022692"/>
    </source>
</evidence>
<accession>A0A5E4BW46</accession>
<name>A0A5E4BW46_MARMO</name>
<evidence type="ECO:0000259" key="7">
    <source>
        <dbReference type="Pfam" id="PF16070"/>
    </source>
</evidence>
<keyword evidence="11" id="KW-1185">Reference proteome</keyword>
<dbReference type="Pfam" id="PF16070">
    <property type="entry name" value="Ig_TMEM132_4th"/>
    <property type="match status" value="1"/>
</dbReference>
<evidence type="ECO:0000313" key="11">
    <source>
        <dbReference type="Proteomes" id="UP000335636"/>
    </source>
</evidence>
<dbReference type="PANTHER" id="PTHR13388">
    <property type="entry name" value="DETONATOR, ISOFORM E"/>
    <property type="match status" value="1"/>
</dbReference>
<evidence type="ECO:0000256" key="1">
    <source>
        <dbReference type="ARBA" id="ARBA00004479"/>
    </source>
</evidence>
<comment type="caution">
    <text evidence="10">The sequence shown here is derived from an EMBL/GenBank/DDBJ whole genome shotgun (WGS) entry which is preliminary data.</text>
</comment>
<evidence type="ECO:0000256" key="2">
    <source>
        <dbReference type="ARBA" id="ARBA00006166"/>
    </source>
</evidence>
<dbReference type="AlphaFoldDB" id="A0A5E4BW46"/>
<dbReference type="GO" id="GO:0016020">
    <property type="term" value="C:membrane"/>
    <property type="evidence" value="ECO:0007669"/>
    <property type="project" value="UniProtKB-SubCell"/>
</dbReference>
<dbReference type="Proteomes" id="UP000335636">
    <property type="component" value="Unassembled WGS sequence"/>
</dbReference>
<comment type="subcellular location">
    <subcellularLocation>
        <location evidence="1">Membrane</location>
        <topology evidence="1">Single-pass type I membrane protein</topology>
    </subcellularLocation>
</comment>
<dbReference type="InterPro" id="IPR031437">
    <property type="entry name" value="Ig_TMEM132_4th"/>
</dbReference>
<keyword evidence="4" id="KW-1133">Transmembrane helix</keyword>
<organism evidence="10 11">
    <name type="scientific">Marmota monax</name>
    <name type="common">Woodchuck</name>
    <dbReference type="NCBI Taxonomy" id="9995"/>
    <lineage>
        <taxon>Eukaryota</taxon>
        <taxon>Metazoa</taxon>
        <taxon>Chordata</taxon>
        <taxon>Craniata</taxon>
        <taxon>Vertebrata</taxon>
        <taxon>Euteleostomi</taxon>
        <taxon>Mammalia</taxon>
        <taxon>Eutheria</taxon>
        <taxon>Euarchontoglires</taxon>
        <taxon>Glires</taxon>
        <taxon>Rodentia</taxon>
        <taxon>Sciuromorpha</taxon>
        <taxon>Sciuridae</taxon>
        <taxon>Xerinae</taxon>
        <taxon>Marmotini</taxon>
        <taxon>Marmota</taxon>
    </lineage>
</organism>
<evidence type="ECO:0000313" key="10">
    <source>
        <dbReference type="EMBL" id="VTJ72882.1"/>
    </source>
</evidence>
<keyword evidence="5" id="KW-0472">Membrane</keyword>